<proteinExistence type="predicted"/>
<dbReference type="Pfam" id="PF19045">
    <property type="entry name" value="Ligase_CoA_2"/>
    <property type="match status" value="1"/>
</dbReference>
<comment type="caution">
    <text evidence="3">The sequence shown here is derived from an EMBL/GenBank/DDBJ whole genome shotgun (WGS) entry which is preliminary data.</text>
</comment>
<dbReference type="Gene3D" id="3.30.470.20">
    <property type="entry name" value="ATP-grasp fold, B domain"/>
    <property type="match status" value="1"/>
</dbReference>
<organism evidence="3 4">
    <name type="scientific">Sphingomonas montanisoli</name>
    <dbReference type="NCBI Taxonomy" id="2606412"/>
    <lineage>
        <taxon>Bacteria</taxon>
        <taxon>Pseudomonadati</taxon>
        <taxon>Pseudomonadota</taxon>
        <taxon>Alphaproteobacteria</taxon>
        <taxon>Sphingomonadales</taxon>
        <taxon>Sphingomonadaceae</taxon>
        <taxon>Sphingomonas</taxon>
    </lineage>
</organism>
<feature type="domain" description="CoA-binding" evidence="2">
    <location>
        <begin position="27"/>
        <end position="121"/>
    </location>
</feature>
<dbReference type="SMART" id="SM00881">
    <property type="entry name" value="CoA_binding"/>
    <property type="match status" value="1"/>
</dbReference>
<evidence type="ECO:0000313" key="3">
    <source>
        <dbReference type="EMBL" id="TZG27885.1"/>
    </source>
</evidence>
<dbReference type="Pfam" id="PF13380">
    <property type="entry name" value="CoA_binding_2"/>
    <property type="match status" value="1"/>
</dbReference>
<evidence type="ECO:0000313" key="4">
    <source>
        <dbReference type="Proteomes" id="UP000322077"/>
    </source>
</evidence>
<accession>A0A5D9CCQ5</accession>
<protein>
    <submittedName>
        <fullName evidence="3">Acetate--CoA ligase family protein</fullName>
    </submittedName>
</protein>
<dbReference type="AlphaFoldDB" id="A0A5D9CCQ5"/>
<dbReference type="SUPFAM" id="SSF51735">
    <property type="entry name" value="NAD(P)-binding Rossmann-fold domains"/>
    <property type="match status" value="1"/>
</dbReference>
<dbReference type="InterPro" id="IPR016102">
    <property type="entry name" value="Succinyl-CoA_synth-like"/>
</dbReference>
<dbReference type="EMBL" id="VTOU01000002">
    <property type="protein sequence ID" value="TZG27885.1"/>
    <property type="molecule type" value="Genomic_DNA"/>
</dbReference>
<dbReference type="InterPro" id="IPR003781">
    <property type="entry name" value="CoA-bd"/>
</dbReference>
<name>A0A5D9CCQ5_9SPHN</name>
<keyword evidence="3" id="KW-0436">Ligase</keyword>
<dbReference type="InterPro" id="IPR036291">
    <property type="entry name" value="NAD(P)-bd_dom_sf"/>
</dbReference>
<dbReference type="PANTHER" id="PTHR42793">
    <property type="entry name" value="COA BINDING DOMAIN CONTAINING PROTEIN"/>
    <property type="match status" value="1"/>
</dbReference>
<dbReference type="Pfam" id="PF13549">
    <property type="entry name" value="ATP-grasp_5"/>
    <property type="match status" value="1"/>
</dbReference>
<dbReference type="Gene3D" id="3.30.1490.20">
    <property type="entry name" value="ATP-grasp fold, A domain"/>
    <property type="match status" value="1"/>
</dbReference>
<dbReference type="GO" id="GO:0043758">
    <property type="term" value="F:acetate-CoA ligase (ADP-forming) activity"/>
    <property type="evidence" value="ECO:0007669"/>
    <property type="project" value="InterPro"/>
</dbReference>
<reference evidence="3 4" key="1">
    <citation type="submission" date="2019-08" db="EMBL/GenBank/DDBJ databases">
        <authorList>
            <person name="Wang G."/>
            <person name="Xu Z."/>
        </authorList>
    </citation>
    <scope>NUCLEOTIDE SEQUENCE [LARGE SCALE GENOMIC DNA]</scope>
    <source>
        <strain evidence="3 4">ZX</strain>
    </source>
</reference>
<dbReference type="SUPFAM" id="SSF52210">
    <property type="entry name" value="Succinyl-CoA synthetase domains"/>
    <property type="match status" value="2"/>
</dbReference>
<keyword evidence="1" id="KW-0816">Tricarboxylic acid cycle</keyword>
<dbReference type="GO" id="GO:0006099">
    <property type="term" value="P:tricarboxylic acid cycle"/>
    <property type="evidence" value="ECO:0007669"/>
    <property type="project" value="UniProtKB-KW"/>
</dbReference>
<evidence type="ECO:0000256" key="1">
    <source>
        <dbReference type="ARBA" id="ARBA00022532"/>
    </source>
</evidence>
<dbReference type="GO" id="GO:0005524">
    <property type="term" value="F:ATP binding"/>
    <property type="evidence" value="ECO:0007669"/>
    <property type="project" value="InterPro"/>
</dbReference>
<dbReference type="Proteomes" id="UP000322077">
    <property type="component" value="Unassembled WGS sequence"/>
</dbReference>
<dbReference type="Gene3D" id="3.40.50.720">
    <property type="entry name" value="NAD(P)-binding Rossmann-like Domain"/>
    <property type="match status" value="1"/>
</dbReference>
<keyword evidence="4" id="KW-1185">Reference proteome</keyword>
<dbReference type="Gene3D" id="3.40.50.261">
    <property type="entry name" value="Succinyl-CoA synthetase domains"/>
    <property type="match status" value="2"/>
</dbReference>
<dbReference type="SUPFAM" id="SSF56059">
    <property type="entry name" value="Glutathione synthetase ATP-binding domain-like"/>
    <property type="match status" value="1"/>
</dbReference>
<dbReference type="InterPro" id="IPR043938">
    <property type="entry name" value="Ligase_CoA_dom"/>
</dbReference>
<gene>
    <name evidence="3" type="ORF">FYJ91_10080</name>
</gene>
<dbReference type="InterPro" id="IPR032875">
    <property type="entry name" value="Succ_CoA_lig_flav_dom"/>
</dbReference>
<dbReference type="InterPro" id="IPR013815">
    <property type="entry name" value="ATP_grasp_subdomain_1"/>
</dbReference>
<dbReference type="Pfam" id="PF13607">
    <property type="entry name" value="Succ_CoA_lig"/>
    <property type="match status" value="1"/>
</dbReference>
<evidence type="ECO:0000259" key="2">
    <source>
        <dbReference type="SMART" id="SM00881"/>
    </source>
</evidence>
<sequence>MPTPNRPEPPLTSVDAEARIRANFARMLRAKRVAVLGASARNQFSAPVIANFDKFGFTGHVQLVNPKGEPIGDRPVLRSIADLEGPVDAAFVCVPQSTVIDTVAEAAVAGVTGFVVVSSGFAEAGAEGRALQDRLAAVAREHQVALLGPNGLGFINYVDRVPMCVLGRPVRTGGLGIASVSGSVGGYLTKVAMLQGVGVSHMILTGNEAGITIADVVDFLVDDPDTTSIAVFLEAIYDPRRFAAAAERALKARKPIVVLKAGASEATARLAAAHTGALLGDDRVFDAVAAELGLSRVYSYEDLIATAALLGQVGPVAKPGVAALTVSGGSGEILSDLAGAAGVSFPPFSPDVQAALEATVSAFGQTHNPLDLTGAALADPLLWERCLTAIAADETIGLTLCLWDPPIGPTEGWIKASLESIARGYAAYPATPPLVALVAEPMTDYGHDALRDAGIPGAIAGLKPAVTALAQLAPWSRRVLEGRQVSLFADIGDDIDRPRHDRALLDRLGDLGAPVVPGTIVSDADAAVRAAEGFNYPVALKLVALDLQHKTEVGGVRLNLADADAVRDAFAALCAIDHEGIEGIAVSPMRRLDAELLVAISHDPSWGPVLTLGLGGIWVEVMDDVRLLPLPADARRIEAALRSLRGAPLLTGARGRSPVDLATASQAIERIAAAALALGPDLSLLEINPLGISSEGAEALDALALWKN</sequence>
<dbReference type="PANTHER" id="PTHR42793:SF4">
    <property type="entry name" value="BLL6376 PROTEIN"/>
    <property type="match status" value="1"/>
</dbReference>